<comment type="caution">
    <text evidence="9">The sequence shown here is derived from an EMBL/GenBank/DDBJ whole genome shotgun (WGS) entry which is preliminary data.</text>
</comment>
<evidence type="ECO:0000256" key="3">
    <source>
        <dbReference type="ARBA" id="ARBA00022475"/>
    </source>
</evidence>
<dbReference type="RefSeq" id="WP_311423739.1">
    <property type="nucleotide sequence ID" value="NZ_JAVREH010000019.1"/>
</dbReference>
<feature type="transmembrane region" description="Helical" evidence="7">
    <location>
        <begin position="236"/>
        <end position="256"/>
    </location>
</feature>
<dbReference type="PANTHER" id="PTHR23517:SF13">
    <property type="entry name" value="MAJOR FACILITATOR SUPERFAMILY MFS_1"/>
    <property type="match status" value="1"/>
</dbReference>
<evidence type="ECO:0000256" key="2">
    <source>
        <dbReference type="ARBA" id="ARBA00022448"/>
    </source>
</evidence>
<evidence type="ECO:0000256" key="1">
    <source>
        <dbReference type="ARBA" id="ARBA00004651"/>
    </source>
</evidence>
<feature type="transmembrane region" description="Helical" evidence="7">
    <location>
        <begin position="208"/>
        <end position="229"/>
    </location>
</feature>
<name>A0ABU2JC51_9ACTN</name>
<dbReference type="InterPro" id="IPR050171">
    <property type="entry name" value="MFS_Transporters"/>
</dbReference>
<feature type="transmembrane region" description="Helical" evidence="7">
    <location>
        <begin position="97"/>
        <end position="118"/>
    </location>
</feature>
<evidence type="ECO:0000256" key="4">
    <source>
        <dbReference type="ARBA" id="ARBA00022692"/>
    </source>
</evidence>
<gene>
    <name evidence="9" type="ORF">RM423_14340</name>
</gene>
<sequence>MTVTLVYAAYAVGVLAALLAFGRASDTLGRRPVLLAALALSGTSSLVFVLVGAMSSGGLPLLFTGRVLSGLSAGMFTGTATAALADYAGKDNQLRASVIAAVANIGGLGLGPLVSGLLARHAGRPLQTSYLVHVVVVVLAVAAILAVPEPVRPDGPRRLRFQRLGVPAVARAAFLQAGTAGFAGFALLGLFTAVSPSVLALLGHHNPALTGVVVFAVFAASAAGQVVSATLPARPALLAGTGVLVLGLAVLGISLARSSLPLLVIAGVIGGAGQGLSFRAALGLVTQVSPAEQRGGVASSFFAVVYVGISLPVVGIGVGTREYGLVHTGEVFAAILAVLALLALTSLALRKPRAA</sequence>
<dbReference type="PROSITE" id="PS00217">
    <property type="entry name" value="SUGAR_TRANSPORT_2"/>
    <property type="match status" value="1"/>
</dbReference>
<feature type="transmembrane region" description="Helical" evidence="7">
    <location>
        <begin position="34"/>
        <end position="55"/>
    </location>
</feature>
<feature type="transmembrane region" description="Helical" evidence="7">
    <location>
        <begin position="297"/>
        <end position="319"/>
    </location>
</feature>
<keyword evidence="3" id="KW-1003">Cell membrane</keyword>
<keyword evidence="6 7" id="KW-0472">Membrane</keyword>
<keyword evidence="4 7" id="KW-0812">Transmembrane</keyword>
<proteinExistence type="predicted"/>
<reference evidence="10" key="1">
    <citation type="submission" date="2023-07" db="EMBL/GenBank/DDBJ databases">
        <title>30 novel species of actinomycetes from the DSMZ collection.</title>
        <authorList>
            <person name="Nouioui I."/>
        </authorList>
    </citation>
    <scope>NUCLEOTIDE SEQUENCE [LARGE SCALE GENOMIC DNA]</scope>
    <source>
        <strain evidence="10">DSM 44399</strain>
    </source>
</reference>
<protein>
    <submittedName>
        <fullName evidence="9">MFS transporter</fullName>
    </submittedName>
</protein>
<keyword evidence="2" id="KW-0813">Transport</keyword>
<dbReference type="Gene3D" id="1.20.1250.20">
    <property type="entry name" value="MFS general substrate transporter like domains"/>
    <property type="match status" value="2"/>
</dbReference>
<dbReference type="PANTHER" id="PTHR23517">
    <property type="entry name" value="RESISTANCE PROTEIN MDTM, PUTATIVE-RELATED-RELATED"/>
    <property type="match status" value="1"/>
</dbReference>
<dbReference type="InterPro" id="IPR036259">
    <property type="entry name" value="MFS_trans_sf"/>
</dbReference>
<feature type="transmembrane region" description="Helical" evidence="7">
    <location>
        <begin position="6"/>
        <end position="22"/>
    </location>
</feature>
<evidence type="ECO:0000256" key="6">
    <source>
        <dbReference type="ARBA" id="ARBA00023136"/>
    </source>
</evidence>
<dbReference type="InterPro" id="IPR005829">
    <property type="entry name" value="Sugar_transporter_CS"/>
</dbReference>
<evidence type="ECO:0000256" key="5">
    <source>
        <dbReference type="ARBA" id="ARBA00022989"/>
    </source>
</evidence>
<comment type="subcellular location">
    <subcellularLocation>
        <location evidence="1">Cell membrane</location>
        <topology evidence="1">Multi-pass membrane protein</topology>
    </subcellularLocation>
</comment>
<dbReference type="InterPro" id="IPR011701">
    <property type="entry name" value="MFS"/>
</dbReference>
<feature type="transmembrane region" description="Helical" evidence="7">
    <location>
        <begin position="168"/>
        <end position="188"/>
    </location>
</feature>
<keyword evidence="5 7" id="KW-1133">Transmembrane helix</keyword>
<dbReference type="Proteomes" id="UP001183176">
    <property type="component" value="Unassembled WGS sequence"/>
</dbReference>
<dbReference type="SUPFAM" id="SSF103473">
    <property type="entry name" value="MFS general substrate transporter"/>
    <property type="match status" value="1"/>
</dbReference>
<dbReference type="EMBL" id="JAVREH010000019">
    <property type="protein sequence ID" value="MDT0262572.1"/>
    <property type="molecule type" value="Genomic_DNA"/>
</dbReference>
<feature type="transmembrane region" description="Helical" evidence="7">
    <location>
        <begin position="331"/>
        <end position="349"/>
    </location>
</feature>
<dbReference type="InterPro" id="IPR020846">
    <property type="entry name" value="MFS_dom"/>
</dbReference>
<feature type="transmembrane region" description="Helical" evidence="7">
    <location>
        <begin position="262"/>
        <end position="285"/>
    </location>
</feature>
<feature type="transmembrane region" description="Helical" evidence="7">
    <location>
        <begin position="67"/>
        <end position="85"/>
    </location>
</feature>
<organism evidence="9 10">
    <name type="scientific">Jatrophihabitans lederbergiae</name>
    <dbReference type="NCBI Taxonomy" id="3075547"/>
    <lineage>
        <taxon>Bacteria</taxon>
        <taxon>Bacillati</taxon>
        <taxon>Actinomycetota</taxon>
        <taxon>Actinomycetes</taxon>
        <taxon>Jatrophihabitantales</taxon>
        <taxon>Jatrophihabitantaceae</taxon>
        <taxon>Jatrophihabitans</taxon>
    </lineage>
</organism>
<evidence type="ECO:0000313" key="10">
    <source>
        <dbReference type="Proteomes" id="UP001183176"/>
    </source>
</evidence>
<keyword evidence="10" id="KW-1185">Reference proteome</keyword>
<evidence type="ECO:0000256" key="7">
    <source>
        <dbReference type="SAM" id="Phobius"/>
    </source>
</evidence>
<dbReference type="Pfam" id="PF07690">
    <property type="entry name" value="MFS_1"/>
    <property type="match status" value="1"/>
</dbReference>
<feature type="domain" description="Major facilitator superfamily (MFS) profile" evidence="8">
    <location>
        <begin position="1"/>
        <end position="351"/>
    </location>
</feature>
<accession>A0ABU2JC51</accession>
<evidence type="ECO:0000313" key="9">
    <source>
        <dbReference type="EMBL" id="MDT0262572.1"/>
    </source>
</evidence>
<evidence type="ECO:0000259" key="8">
    <source>
        <dbReference type="PROSITE" id="PS50850"/>
    </source>
</evidence>
<dbReference type="PROSITE" id="PS50850">
    <property type="entry name" value="MFS"/>
    <property type="match status" value="1"/>
</dbReference>
<feature type="transmembrane region" description="Helical" evidence="7">
    <location>
        <begin position="130"/>
        <end position="147"/>
    </location>
</feature>